<feature type="domain" description="BTB" evidence="9">
    <location>
        <begin position="39"/>
        <end position="104"/>
    </location>
</feature>
<proteinExistence type="predicted"/>
<evidence type="ECO:0000256" key="4">
    <source>
        <dbReference type="ARBA" id="ARBA00022771"/>
    </source>
</evidence>
<evidence type="ECO:0000256" key="5">
    <source>
        <dbReference type="ARBA" id="ARBA00022833"/>
    </source>
</evidence>
<keyword evidence="12" id="KW-1185">Reference proteome</keyword>
<evidence type="ECO:0000256" key="3">
    <source>
        <dbReference type="ARBA" id="ARBA00022737"/>
    </source>
</evidence>
<dbReference type="PROSITE" id="PS00028">
    <property type="entry name" value="ZINC_FINGER_C2H2_1"/>
    <property type="match status" value="2"/>
</dbReference>
<dbReference type="Gene3D" id="1.25.40.420">
    <property type="match status" value="1"/>
</dbReference>
<keyword evidence="5" id="KW-0862">Zinc</keyword>
<evidence type="ECO:0000313" key="12">
    <source>
        <dbReference type="Proteomes" id="UP000218231"/>
    </source>
</evidence>
<evidence type="ECO:0000256" key="2">
    <source>
        <dbReference type="ARBA" id="ARBA00022723"/>
    </source>
</evidence>
<dbReference type="InterPro" id="IPR011705">
    <property type="entry name" value="BACK"/>
</dbReference>
<protein>
    <recommendedName>
        <fullName evidence="13">BTB domain-containing protein</fullName>
    </recommendedName>
</protein>
<dbReference type="SUPFAM" id="SSF57667">
    <property type="entry name" value="beta-beta-alpha zinc fingers"/>
    <property type="match status" value="4"/>
</dbReference>
<feature type="compositionally biased region" description="Low complexity" evidence="8">
    <location>
        <begin position="720"/>
        <end position="735"/>
    </location>
</feature>
<dbReference type="SMART" id="SM00355">
    <property type="entry name" value="ZnF_C2H2"/>
    <property type="match status" value="9"/>
</dbReference>
<comment type="caution">
    <text evidence="11">The sequence shown here is derived from an EMBL/GenBank/DDBJ whole genome shotgun (WGS) entry which is preliminary data.</text>
</comment>
<dbReference type="Gene3D" id="3.30.710.10">
    <property type="entry name" value="Potassium Channel Kv1.1, Chain A"/>
    <property type="match status" value="1"/>
</dbReference>
<dbReference type="EMBL" id="LIAE01009175">
    <property type="protein sequence ID" value="PAV70888.1"/>
    <property type="molecule type" value="Genomic_DNA"/>
</dbReference>
<comment type="subcellular location">
    <subcellularLocation>
        <location evidence="1">Nucleus</location>
    </subcellularLocation>
</comment>
<dbReference type="InterPro" id="IPR011333">
    <property type="entry name" value="SKP1/BTB/POZ_sf"/>
</dbReference>
<evidence type="ECO:0000256" key="6">
    <source>
        <dbReference type="ARBA" id="ARBA00023242"/>
    </source>
</evidence>
<dbReference type="Pfam" id="PF07707">
    <property type="entry name" value="BACK"/>
    <property type="match status" value="1"/>
</dbReference>
<keyword evidence="4 7" id="KW-0863">Zinc-finger</keyword>
<evidence type="ECO:0000313" key="11">
    <source>
        <dbReference type="EMBL" id="PAV70888.1"/>
    </source>
</evidence>
<dbReference type="InterPro" id="IPR036236">
    <property type="entry name" value="Znf_C2H2_sf"/>
</dbReference>
<dbReference type="InterPro" id="IPR000210">
    <property type="entry name" value="BTB/POZ_dom"/>
</dbReference>
<dbReference type="GO" id="GO:0008270">
    <property type="term" value="F:zinc ion binding"/>
    <property type="evidence" value="ECO:0007669"/>
    <property type="project" value="UniProtKB-KW"/>
</dbReference>
<dbReference type="AlphaFoldDB" id="A0A2A2KAF9"/>
<dbReference type="Gene3D" id="3.30.160.60">
    <property type="entry name" value="Classic Zinc Finger"/>
    <property type="match status" value="5"/>
</dbReference>
<evidence type="ECO:0000259" key="9">
    <source>
        <dbReference type="PROSITE" id="PS50097"/>
    </source>
</evidence>
<keyword evidence="6" id="KW-0539">Nucleus</keyword>
<evidence type="ECO:0000256" key="7">
    <source>
        <dbReference type="PROSITE-ProRule" id="PRU00042"/>
    </source>
</evidence>
<dbReference type="FunFam" id="3.30.160.60:FF:002606">
    <property type="entry name" value="Zinc finger protein, putative"/>
    <property type="match status" value="1"/>
</dbReference>
<feature type="domain" description="C2H2-type" evidence="10">
    <location>
        <begin position="510"/>
        <end position="537"/>
    </location>
</feature>
<evidence type="ECO:0000259" key="10">
    <source>
        <dbReference type="PROSITE" id="PS50157"/>
    </source>
</evidence>
<dbReference type="GO" id="GO:0005634">
    <property type="term" value="C:nucleus"/>
    <property type="evidence" value="ECO:0007669"/>
    <property type="project" value="UniProtKB-SubCell"/>
</dbReference>
<dbReference type="InterPro" id="IPR013087">
    <property type="entry name" value="Znf_C2H2_type"/>
</dbReference>
<feature type="compositionally biased region" description="Low complexity" evidence="8">
    <location>
        <begin position="694"/>
        <end position="708"/>
    </location>
</feature>
<feature type="region of interest" description="Disordered" evidence="8">
    <location>
        <begin position="693"/>
        <end position="735"/>
    </location>
</feature>
<gene>
    <name evidence="11" type="ORF">WR25_14677</name>
</gene>
<dbReference type="Proteomes" id="UP000218231">
    <property type="component" value="Unassembled WGS sequence"/>
</dbReference>
<dbReference type="PROSITE" id="PS50097">
    <property type="entry name" value="BTB"/>
    <property type="match status" value="1"/>
</dbReference>
<feature type="compositionally biased region" description="Basic and acidic residues" evidence="8">
    <location>
        <begin position="345"/>
        <end position="357"/>
    </location>
</feature>
<feature type="domain" description="C2H2-type" evidence="10">
    <location>
        <begin position="540"/>
        <end position="567"/>
    </location>
</feature>
<feature type="region of interest" description="Disordered" evidence="8">
    <location>
        <begin position="861"/>
        <end position="880"/>
    </location>
</feature>
<reference evidence="11 12" key="1">
    <citation type="journal article" date="2017" name="Curr. Biol.">
        <title>Genome architecture and evolution of a unichromosomal asexual nematode.</title>
        <authorList>
            <person name="Fradin H."/>
            <person name="Zegar C."/>
            <person name="Gutwein M."/>
            <person name="Lucas J."/>
            <person name="Kovtun M."/>
            <person name="Corcoran D."/>
            <person name="Baugh L.R."/>
            <person name="Kiontke K."/>
            <person name="Gunsalus K."/>
            <person name="Fitch D.H."/>
            <person name="Piano F."/>
        </authorList>
    </citation>
    <scope>NUCLEOTIDE SEQUENCE [LARGE SCALE GENOMIC DNA]</scope>
    <source>
        <strain evidence="11">PF1309</strain>
    </source>
</reference>
<dbReference type="PANTHER" id="PTHR24394">
    <property type="entry name" value="ZINC FINGER PROTEIN"/>
    <property type="match status" value="1"/>
</dbReference>
<feature type="domain" description="C2H2-type" evidence="10">
    <location>
        <begin position="653"/>
        <end position="681"/>
    </location>
</feature>
<dbReference type="Pfam" id="PF00096">
    <property type="entry name" value="zf-C2H2"/>
    <property type="match status" value="1"/>
</dbReference>
<feature type="region of interest" description="Disordered" evidence="8">
    <location>
        <begin position="339"/>
        <end position="373"/>
    </location>
</feature>
<feature type="domain" description="C2H2-type" evidence="10">
    <location>
        <begin position="625"/>
        <end position="652"/>
    </location>
</feature>
<name>A0A2A2KAF9_9BILA</name>
<sequence>MALAASSEGSGLNPMSFTDQHASVVLERLRYQRNTGRFCDVALIVKDRQFSAHRNVLASCSPYFDSILKSTKVAKEQVTINSKNPAAFELLLNYMYSGSVVIDRSTVSELLRLSNNFLINKVKNYCAEYLDRYLDAANCLTVKLLATKYNLPSLLKASSEYFDVNINRCLLESVDILQYPISHLTKILQEPKYQDVITADTQLKLIVRWVGEEVQSRESLFRQLLNACPIEHVSVDTFDFLLDYSSLFRESQTSRYLMLHKMRELSVLPEKYDAQYVQLAQTLGAEVLMEAAEDEEDYMSSYDEEMADEDMEENDGNAKICEETYEDGVEKPRLKLKINLGGSDPLKKRTKPIDKRRPGPRRRGRPPKVRTEENEMIPMMDDDEIDGVYATASLKGTITYTEEDKLDPDEIEDGEDNAVENGSFNCKFCKFATNSSEELEKHKARLHNRNTLFLCHLCEFETNWNKPFYEHMKEHWIELPYRCDQCDYHTSGPIYEFLAHRLTHNEDRFFKCAECAFRARTRTQLWAHERMHSVLDERPLHCEECGRGFHQHTALIQHSNTHDDNRAHICEECGFASKNPEHMTKHKGQHSGDTFFCYFGGCDYSSPKKSQLAAHLRTHMHVRAHMCKTCGRGFIEKSHLVRHERIHLEDKPFKCDLCEYGSSRRDKLKEHIIKHHNGTIPAKIQRRRYRRARQLAQNVQQQPPQQRPSMSETMFRPIPSGESGSQFGSESRSFQQFVPPRALGASTADQTALLSTHLSLSPPRAMSAATGGSGNSNAVTRTSPGSMSLINVPLGLGALNAASSSSSLAKEPVSETVTGLGAMPTFTLIPRSPHNRTADPFGGLSTPSDPHRPLSLPQFIEPLPPPTTTSNLPNTQNYWQ</sequence>
<feature type="domain" description="C2H2-type" evidence="10">
    <location>
        <begin position="568"/>
        <end position="595"/>
    </location>
</feature>
<evidence type="ECO:0000256" key="8">
    <source>
        <dbReference type="SAM" id="MobiDB-lite"/>
    </source>
</evidence>
<organism evidence="11 12">
    <name type="scientific">Diploscapter pachys</name>
    <dbReference type="NCBI Taxonomy" id="2018661"/>
    <lineage>
        <taxon>Eukaryota</taxon>
        <taxon>Metazoa</taxon>
        <taxon>Ecdysozoa</taxon>
        <taxon>Nematoda</taxon>
        <taxon>Chromadorea</taxon>
        <taxon>Rhabditida</taxon>
        <taxon>Rhabditina</taxon>
        <taxon>Rhabditomorpha</taxon>
        <taxon>Rhabditoidea</taxon>
        <taxon>Rhabditidae</taxon>
        <taxon>Diploscapter</taxon>
    </lineage>
</organism>
<dbReference type="STRING" id="2018661.A0A2A2KAF9"/>
<dbReference type="Pfam" id="PF00651">
    <property type="entry name" value="BTB"/>
    <property type="match status" value="1"/>
</dbReference>
<dbReference type="FunFam" id="3.30.160.60:FF:002780">
    <property type="entry name" value="Protein CBR-EOR-1"/>
    <property type="match status" value="1"/>
</dbReference>
<dbReference type="PROSITE" id="PS50157">
    <property type="entry name" value="ZINC_FINGER_C2H2_2"/>
    <property type="match status" value="5"/>
</dbReference>
<dbReference type="GO" id="GO:0000981">
    <property type="term" value="F:DNA-binding transcription factor activity, RNA polymerase II-specific"/>
    <property type="evidence" value="ECO:0007669"/>
    <property type="project" value="TreeGrafter"/>
</dbReference>
<accession>A0A2A2KAF9</accession>
<dbReference type="OrthoDB" id="9978265at2759"/>
<keyword evidence="2" id="KW-0479">Metal-binding</keyword>
<keyword evidence="3" id="KW-0677">Repeat</keyword>
<dbReference type="SMART" id="SM00225">
    <property type="entry name" value="BTB"/>
    <property type="match status" value="1"/>
</dbReference>
<evidence type="ECO:0000256" key="1">
    <source>
        <dbReference type="ARBA" id="ARBA00004123"/>
    </source>
</evidence>
<evidence type="ECO:0008006" key="13">
    <source>
        <dbReference type="Google" id="ProtNLM"/>
    </source>
</evidence>
<feature type="compositionally biased region" description="Low complexity" evidence="8">
    <location>
        <begin position="868"/>
        <end position="880"/>
    </location>
</feature>
<dbReference type="FunFam" id="1.25.40.420:FF:000035">
    <property type="entry name" value="CBN-EOR-1 protein"/>
    <property type="match status" value="1"/>
</dbReference>
<feature type="compositionally biased region" description="Basic residues" evidence="8">
    <location>
        <begin position="358"/>
        <end position="368"/>
    </location>
</feature>
<dbReference type="PANTHER" id="PTHR24394:SF44">
    <property type="entry name" value="ZINC FINGER PROTEIN 271-LIKE"/>
    <property type="match status" value="1"/>
</dbReference>
<dbReference type="SUPFAM" id="SSF54695">
    <property type="entry name" value="POZ domain"/>
    <property type="match status" value="1"/>
</dbReference>
<feature type="region of interest" description="Disordered" evidence="8">
    <location>
        <begin position="828"/>
        <end position="850"/>
    </location>
</feature>